<reference evidence="2 3" key="1">
    <citation type="submission" date="2016-11" db="EMBL/GenBank/DDBJ databases">
        <authorList>
            <person name="Jaros S."/>
            <person name="Januszkiewicz K."/>
            <person name="Wedrychowicz H."/>
        </authorList>
    </citation>
    <scope>NUCLEOTIDE SEQUENCE [LARGE SCALE GENOMIC DNA]</scope>
    <source>
        <strain evidence="2 3">DSM 25660</strain>
    </source>
</reference>
<accession>A0A1M4WLV9</accession>
<name>A0A1M4WLV9_9FLAO</name>
<gene>
    <name evidence="2" type="ORF">SAMN05444377_101343</name>
</gene>
<dbReference type="STRING" id="1124188.SAMN05444377_101343"/>
<feature type="transmembrane region" description="Helical" evidence="1">
    <location>
        <begin position="180"/>
        <end position="200"/>
    </location>
</feature>
<keyword evidence="3" id="KW-1185">Reference proteome</keyword>
<feature type="transmembrane region" description="Helical" evidence="1">
    <location>
        <begin position="104"/>
        <end position="123"/>
    </location>
</feature>
<evidence type="ECO:0000313" key="2">
    <source>
        <dbReference type="EMBL" id="SHE82185.1"/>
    </source>
</evidence>
<feature type="transmembrane region" description="Helical" evidence="1">
    <location>
        <begin position="153"/>
        <end position="173"/>
    </location>
</feature>
<feature type="transmembrane region" description="Helical" evidence="1">
    <location>
        <begin position="7"/>
        <end position="28"/>
    </location>
</feature>
<dbReference type="RefSeq" id="WP_073360822.1">
    <property type="nucleotide sequence ID" value="NZ_FQVQ01000001.1"/>
</dbReference>
<feature type="transmembrane region" description="Helical" evidence="1">
    <location>
        <begin position="40"/>
        <end position="60"/>
    </location>
</feature>
<dbReference type="OrthoDB" id="9786064at2"/>
<evidence type="ECO:0008006" key="4">
    <source>
        <dbReference type="Google" id="ProtNLM"/>
    </source>
</evidence>
<evidence type="ECO:0000313" key="3">
    <source>
        <dbReference type="Proteomes" id="UP000184147"/>
    </source>
</evidence>
<proteinExistence type="predicted"/>
<keyword evidence="1" id="KW-0812">Transmembrane</keyword>
<keyword evidence="1" id="KW-0472">Membrane</keyword>
<feature type="transmembrane region" description="Helical" evidence="1">
    <location>
        <begin position="130"/>
        <end position="147"/>
    </location>
</feature>
<dbReference type="Proteomes" id="UP000184147">
    <property type="component" value="Unassembled WGS sequence"/>
</dbReference>
<organism evidence="2 3">
    <name type="scientific">Flavobacterium fontis</name>
    <dbReference type="NCBI Taxonomy" id="1124188"/>
    <lineage>
        <taxon>Bacteria</taxon>
        <taxon>Pseudomonadati</taxon>
        <taxon>Bacteroidota</taxon>
        <taxon>Flavobacteriia</taxon>
        <taxon>Flavobacteriales</taxon>
        <taxon>Flavobacteriaceae</taxon>
        <taxon>Flavobacterium</taxon>
    </lineage>
</organism>
<dbReference type="AlphaFoldDB" id="A0A1M4WLV9"/>
<evidence type="ECO:0000256" key="1">
    <source>
        <dbReference type="SAM" id="Phobius"/>
    </source>
</evidence>
<sequence length="201" mass="23563">MKKILPFFSYLFHPIFIPLLGCLVYIAFSERFYSQEQYFLLLFQVVIITFFLPLSFFYLLRTFGKVDSIMMSEVQQRKIPLVMQMVLTYILIQKSITIERFPELYFFFLGGFVSTFIVFLLLYIRFKASIHMVAISALTFFVIGLSVHFQINILYTIASLFLLSGLIASSRLYMKAHTSLELMVGYTCGVIPQVVFWYAWL</sequence>
<dbReference type="EMBL" id="FQVQ01000001">
    <property type="protein sequence ID" value="SHE82185.1"/>
    <property type="molecule type" value="Genomic_DNA"/>
</dbReference>
<keyword evidence="1" id="KW-1133">Transmembrane helix</keyword>
<protein>
    <recommendedName>
        <fullName evidence="4">PAP2 superfamily protein</fullName>
    </recommendedName>
</protein>